<reference evidence="7 8" key="1">
    <citation type="submission" date="2018-07" db="EMBL/GenBank/DDBJ databases">
        <title>Exploring interactions and the metabolic potential of the ultra-small soil bacteria Hylemonella gracilis.</title>
        <authorList>
            <person name="Tyc O."/>
            <person name="Kulkarni P."/>
            <person name="Gawehns F."/>
            <person name="Hundscheid M."/>
            <person name="Zweers H."/>
            <person name="Garbeva P."/>
        </authorList>
    </citation>
    <scope>NUCLEOTIDE SEQUENCE [LARGE SCALE GENOMIC DNA]</scope>
    <source>
        <strain evidence="7 8">NS1</strain>
    </source>
</reference>
<dbReference type="InterPro" id="IPR019795">
    <property type="entry name" value="Globin_bac-like_CS"/>
</dbReference>
<keyword evidence="4" id="KW-0479">Metal-binding</keyword>
<dbReference type="InterPro" id="IPR012292">
    <property type="entry name" value="Globin/Proto"/>
</dbReference>
<keyword evidence="2" id="KW-0813">Transport</keyword>
<sequence>MSGIVKLNQIEEPPPKNEAGEFLSPFEWLGGEHRVQALVTRFYELMDLESGYAALRAAHGSSLDNARQRLFWFLCGWLGGPQHYVERFGHPRLRARHLPFKIGVAERDQWVACMAQAMAEVAVPEALQARLKKSFFETADWMRNTPG</sequence>
<evidence type="ECO:0000313" key="8">
    <source>
        <dbReference type="Proteomes" id="UP000292939"/>
    </source>
</evidence>
<dbReference type="InterPro" id="IPR044203">
    <property type="entry name" value="GlbO/GLB3-like"/>
</dbReference>
<dbReference type="GO" id="GO:0046872">
    <property type="term" value="F:metal ion binding"/>
    <property type="evidence" value="ECO:0007669"/>
    <property type="project" value="UniProtKB-KW"/>
</dbReference>
<dbReference type="SUPFAM" id="SSF46458">
    <property type="entry name" value="Globin-like"/>
    <property type="match status" value="1"/>
</dbReference>
<dbReference type="PANTHER" id="PTHR47366">
    <property type="entry name" value="TWO-ON-TWO HEMOGLOBIN-3"/>
    <property type="match status" value="1"/>
</dbReference>
<dbReference type="GO" id="GO:0020037">
    <property type="term" value="F:heme binding"/>
    <property type="evidence" value="ECO:0007669"/>
    <property type="project" value="InterPro"/>
</dbReference>
<dbReference type="OrthoDB" id="9790913at2"/>
<evidence type="ECO:0000256" key="2">
    <source>
        <dbReference type="ARBA" id="ARBA00022448"/>
    </source>
</evidence>
<dbReference type="CDD" id="cd14773">
    <property type="entry name" value="TrHb2_PhHbO-like_O"/>
    <property type="match status" value="1"/>
</dbReference>
<dbReference type="GO" id="GO:0005344">
    <property type="term" value="F:oxygen carrier activity"/>
    <property type="evidence" value="ECO:0007669"/>
    <property type="project" value="InterPro"/>
</dbReference>
<evidence type="ECO:0000313" key="7">
    <source>
        <dbReference type="EMBL" id="QBK06251.1"/>
    </source>
</evidence>
<evidence type="ECO:0000256" key="1">
    <source>
        <dbReference type="ARBA" id="ARBA00001971"/>
    </source>
</evidence>
<evidence type="ECO:0000256" key="4">
    <source>
        <dbReference type="ARBA" id="ARBA00022723"/>
    </source>
</evidence>
<protein>
    <submittedName>
        <fullName evidence="7">Globin</fullName>
    </submittedName>
</protein>
<dbReference type="EMBL" id="CP031395">
    <property type="protein sequence ID" value="QBK06251.1"/>
    <property type="molecule type" value="Genomic_DNA"/>
</dbReference>
<dbReference type="Pfam" id="PF01152">
    <property type="entry name" value="Bac_globin"/>
    <property type="match status" value="1"/>
</dbReference>
<keyword evidence="5" id="KW-0408">Iron</keyword>
<dbReference type="AlphaFoldDB" id="A0A4P6UR72"/>
<evidence type="ECO:0000256" key="5">
    <source>
        <dbReference type="ARBA" id="ARBA00023004"/>
    </source>
</evidence>
<accession>A0A4P6UR72</accession>
<comment type="similarity">
    <text evidence="6">Belongs to the truncated hemoglobin family. Group II subfamily.</text>
</comment>
<dbReference type="Proteomes" id="UP000292939">
    <property type="component" value="Chromosome"/>
</dbReference>
<dbReference type="InterPro" id="IPR001486">
    <property type="entry name" value="Hemoglobin_trunc"/>
</dbReference>
<gene>
    <name evidence="7" type="ORF">DW355_17380</name>
</gene>
<dbReference type="KEGG" id="hgr:DW355_17380"/>
<comment type="cofactor">
    <cofactor evidence="1">
        <name>heme</name>
        <dbReference type="ChEBI" id="CHEBI:30413"/>
    </cofactor>
</comment>
<dbReference type="PANTHER" id="PTHR47366:SF1">
    <property type="entry name" value="TWO-ON-TWO HEMOGLOBIN-3"/>
    <property type="match status" value="1"/>
</dbReference>
<proteinExistence type="inferred from homology"/>
<dbReference type="GO" id="GO:0019825">
    <property type="term" value="F:oxygen binding"/>
    <property type="evidence" value="ECO:0007669"/>
    <property type="project" value="InterPro"/>
</dbReference>
<dbReference type="InterPro" id="IPR009050">
    <property type="entry name" value="Globin-like_sf"/>
</dbReference>
<dbReference type="RefSeq" id="WP_131282010.1">
    <property type="nucleotide sequence ID" value="NZ_CP031395.1"/>
</dbReference>
<dbReference type="PROSITE" id="PS01213">
    <property type="entry name" value="GLOBIN_FAM_2"/>
    <property type="match status" value="1"/>
</dbReference>
<organism evidence="7 8">
    <name type="scientific">Hylemonella gracilis</name>
    <dbReference type="NCBI Taxonomy" id="80880"/>
    <lineage>
        <taxon>Bacteria</taxon>
        <taxon>Pseudomonadati</taxon>
        <taxon>Pseudomonadota</taxon>
        <taxon>Betaproteobacteria</taxon>
        <taxon>Burkholderiales</taxon>
        <taxon>Comamonadaceae</taxon>
        <taxon>Hylemonella</taxon>
    </lineage>
</organism>
<keyword evidence="3" id="KW-0349">Heme</keyword>
<evidence type="ECO:0000256" key="6">
    <source>
        <dbReference type="ARBA" id="ARBA00034496"/>
    </source>
</evidence>
<dbReference type="Gene3D" id="1.10.490.10">
    <property type="entry name" value="Globins"/>
    <property type="match status" value="1"/>
</dbReference>
<evidence type="ECO:0000256" key="3">
    <source>
        <dbReference type="ARBA" id="ARBA00022617"/>
    </source>
</evidence>
<name>A0A4P6UR72_9BURK</name>